<name>A0A1Y3ZZ83_9BACT</name>
<dbReference type="PANTHER" id="PTHR37833">
    <property type="entry name" value="LIPOPROTEIN-RELATED"/>
    <property type="match status" value="1"/>
</dbReference>
<organism evidence="1 2">
    <name type="scientific">Odoribacter splanchnicus</name>
    <dbReference type="NCBI Taxonomy" id="28118"/>
    <lineage>
        <taxon>Bacteria</taxon>
        <taxon>Pseudomonadati</taxon>
        <taxon>Bacteroidota</taxon>
        <taxon>Bacteroidia</taxon>
        <taxon>Bacteroidales</taxon>
        <taxon>Odoribacteraceae</taxon>
        <taxon>Odoribacter</taxon>
    </lineage>
</organism>
<reference evidence="1 2" key="1">
    <citation type="submission" date="2018-08" db="EMBL/GenBank/DDBJ databases">
        <title>A genome reference for cultivated species of the human gut microbiota.</title>
        <authorList>
            <person name="Zou Y."/>
            <person name="Xue W."/>
            <person name="Luo G."/>
        </authorList>
    </citation>
    <scope>NUCLEOTIDE SEQUENCE [LARGE SCALE GENOMIC DNA]</scope>
    <source>
        <strain evidence="1 2">AF16-14</strain>
    </source>
</reference>
<accession>A0A1Y3ZZ83</accession>
<dbReference type="EMBL" id="QRYC01000012">
    <property type="protein sequence ID" value="RGU56108.1"/>
    <property type="molecule type" value="Genomic_DNA"/>
</dbReference>
<evidence type="ECO:0000313" key="1">
    <source>
        <dbReference type="EMBL" id="RGU56108.1"/>
    </source>
</evidence>
<dbReference type="Gene3D" id="2.60.40.10">
    <property type="entry name" value="Immunoglobulins"/>
    <property type="match status" value="1"/>
</dbReference>
<evidence type="ECO:0000313" key="2">
    <source>
        <dbReference type="Proteomes" id="UP000284243"/>
    </source>
</evidence>
<proteinExistence type="predicted"/>
<dbReference type="InterPro" id="IPR011467">
    <property type="entry name" value="DUF1573"/>
</dbReference>
<protein>
    <submittedName>
        <fullName evidence="1">DUF1573 domain-containing protein</fullName>
    </submittedName>
</protein>
<dbReference type="Pfam" id="PF07610">
    <property type="entry name" value="DUF1573"/>
    <property type="match status" value="1"/>
</dbReference>
<gene>
    <name evidence="1" type="ORF">DWW57_10125</name>
</gene>
<comment type="caution">
    <text evidence="1">The sequence shown here is derived from an EMBL/GenBank/DDBJ whole genome shotgun (WGS) entry which is preliminary data.</text>
</comment>
<sequence length="144" mass="16295">MRGGAMRSILIIGTLTLVGIAGLWFLFGDSTEVFELLYSSPTTIRIERDTIDLDIVRYGEKKQISFRICNTGEVPLLIRDVRPSCGCTEVRWEKRPVQPGEETLIFVTFEPNSLGRFMKSIEVLCNTSSQLLRLNLKGIVLNDR</sequence>
<dbReference type="PANTHER" id="PTHR37833:SF1">
    <property type="entry name" value="SIGNAL PEPTIDE PROTEIN"/>
    <property type="match status" value="1"/>
</dbReference>
<dbReference type="AlphaFoldDB" id="A0A1Y3ZZ83"/>
<dbReference type="RefSeq" id="WP_022161475.1">
    <property type="nucleotide sequence ID" value="NZ_JABWDG010000001.1"/>
</dbReference>
<dbReference type="Proteomes" id="UP000284243">
    <property type="component" value="Unassembled WGS sequence"/>
</dbReference>
<dbReference type="InterPro" id="IPR013783">
    <property type="entry name" value="Ig-like_fold"/>
</dbReference>